<dbReference type="SUPFAM" id="SSF56784">
    <property type="entry name" value="HAD-like"/>
    <property type="match status" value="1"/>
</dbReference>
<accession>A0A6J6EP05</accession>
<protein>
    <submittedName>
        <fullName evidence="1">Unannotated protein</fullName>
    </submittedName>
</protein>
<gene>
    <name evidence="1" type="ORF">UFOPK1704_00726</name>
</gene>
<dbReference type="InterPro" id="IPR050582">
    <property type="entry name" value="HAD-like_SerB"/>
</dbReference>
<dbReference type="InterPro" id="IPR023214">
    <property type="entry name" value="HAD_sf"/>
</dbReference>
<dbReference type="InterPro" id="IPR036412">
    <property type="entry name" value="HAD-like_sf"/>
</dbReference>
<proteinExistence type="predicted"/>
<dbReference type="CDD" id="cd02612">
    <property type="entry name" value="HAD_PGPPase"/>
    <property type="match status" value="1"/>
</dbReference>
<dbReference type="Gene3D" id="1.20.1440.100">
    <property type="entry name" value="SG protein - dephosphorylation function"/>
    <property type="match status" value="1"/>
</dbReference>
<dbReference type="InterPro" id="IPR006385">
    <property type="entry name" value="HAD_hydro_SerB1"/>
</dbReference>
<reference evidence="1" key="1">
    <citation type="submission" date="2020-05" db="EMBL/GenBank/DDBJ databases">
        <authorList>
            <person name="Chiriac C."/>
            <person name="Salcher M."/>
            <person name="Ghai R."/>
            <person name="Kavagutti S V."/>
        </authorList>
    </citation>
    <scope>NUCLEOTIDE SEQUENCE</scope>
</reference>
<sequence>MDVTVAVFDVDGTLTVRDCVVPFTRRVAGTPRLVGGILRQPRKVVSALVARDRDALKAAFAGIAFVGVPAAELENHAIAFADEVYSGWMREDVARRFRWHQEQGHVVVLVSASIETYLAPLGDLLEADAVLCTRLEIVDGVATGRLDGANCRGAEKVRRIAQWCEEAGLTLDAVEYAYGDSNGDKEMLELARQSFFVAKDELTEVPS</sequence>
<dbReference type="PANTHER" id="PTHR43344:SF14">
    <property type="entry name" value="HAD-IB FAMILY HYDROLASE"/>
    <property type="match status" value="1"/>
</dbReference>
<dbReference type="GO" id="GO:0005737">
    <property type="term" value="C:cytoplasm"/>
    <property type="evidence" value="ECO:0007669"/>
    <property type="project" value="TreeGrafter"/>
</dbReference>
<dbReference type="AlphaFoldDB" id="A0A6J6EP05"/>
<dbReference type="Gene3D" id="3.40.50.1000">
    <property type="entry name" value="HAD superfamily/HAD-like"/>
    <property type="match status" value="1"/>
</dbReference>
<dbReference type="NCBIfam" id="TIGR01488">
    <property type="entry name" value="HAD-SF-IB"/>
    <property type="match status" value="1"/>
</dbReference>
<dbReference type="NCBIfam" id="TIGR01490">
    <property type="entry name" value="HAD-SF-IB-hyp1"/>
    <property type="match status" value="1"/>
</dbReference>
<dbReference type="GO" id="GO:0006564">
    <property type="term" value="P:L-serine biosynthetic process"/>
    <property type="evidence" value="ECO:0007669"/>
    <property type="project" value="TreeGrafter"/>
</dbReference>
<dbReference type="EMBL" id="CAEZTQ010000137">
    <property type="protein sequence ID" value="CAB4576303.1"/>
    <property type="molecule type" value="Genomic_DNA"/>
</dbReference>
<dbReference type="PANTHER" id="PTHR43344">
    <property type="entry name" value="PHOSPHOSERINE PHOSPHATASE"/>
    <property type="match status" value="1"/>
</dbReference>
<dbReference type="Pfam" id="PF12710">
    <property type="entry name" value="HAD"/>
    <property type="match status" value="1"/>
</dbReference>
<organism evidence="1">
    <name type="scientific">freshwater metagenome</name>
    <dbReference type="NCBI Taxonomy" id="449393"/>
    <lineage>
        <taxon>unclassified sequences</taxon>
        <taxon>metagenomes</taxon>
        <taxon>ecological metagenomes</taxon>
    </lineage>
</organism>
<dbReference type="GO" id="GO:0000287">
    <property type="term" value="F:magnesium ion binding"/>
    <property type="evidence" value="ECO:0007669"/>
    <property type="project" value="TreeGrafter"/>
</dbReference>
<name>A0A6J6EP05_9ZZZZ</name>
<evidence type="ECO:0000313" key="1">
    <source>
        <dbReference type="EMBL" id="CAB4576303.1"/>
    </source>
</evidence>
<dbReference type="GO" id="GO:0036424">
    <property type="term" value="F:L-phosphoserine phosphatase activity"/>
    <property type="evidence" value="ECO:0007669"/>
    <property type="project" value="TreeGrafter"/>
</dbReference>